<evidence type="ECO:0000259" key="3">
    <source>
        <dbReference type="Pfam" id="PF23666"/>
    </source>
</evidence>
<dbReference type="InterPro" id="IPR025195">
    <property type="entry name" value="GTA_TIM_dom"/>
</dbReference>
<protein>
    <submittedName>
        <fullName evidence="4">Glycoside hydrolase/phage tail family protein</fullName>
    </submittedName>
</protein>
<dbReference type="EMBL" id="JASJEV010000007">
    <property type="protein sequence ID" value="MDJ1159019.1"/>
    <property type="molecule type" value="Genomic_DNA"/>
</dbReference>
<accession>A0ABT7AI31</accession>
<feature type="domain" description="GTA TIM-barrel-like" evidence="1">
    <location>
        <begin position="440"/>
        <end position="741"/>
    </location>
</feature>
<comment type="caution">
    <text evidence="4">The sequence shown here is derived from an EMBL/GenBank/DDBJ whole genome shotgun (WGS) entry which is preliminary data.</text>
</comment>
<dbReference type="GO" id="GO:0016787">
    <property type="term" value="F:hydrolase activity"/>
    <property type="evidence" value="ECO:0007669"/>
    <property type="project" value="UniProtKB-KW"/>
</dbReference>
<keyword evidence="5" id="KW-1185">Reference proteome</keyword>
<dbReference type="Proteomes" id="UP001321492">
    <property type="component" value="Unassembled WGS sequence"/>
</dbReference>
<feature type="domain" description="Tip attachment protein J" evidence="2">
    <location>
        <begin position="799"/>
        <end position="961"/>
    </location>
</feature>
<evidence type="ECO:0000313" key="4">
    <source>
        <dbReference type="EMBL" id="MDJ1159019.1"/>
    </source>
</evidence>
<dbReference type="InterPro" id="IPR056490">
    <property type="entry name" value="Rcc01698_C"/>
</dbReference>
<dbReference type="Pfam" id="PF13547">
    <property type="entry name" value="GTA_TIM"/>
    <property type="match status" value="1"/>
</dbReference>
<name>A0ABT7AI31_9HYPH</name>
<proteinExistence type="predicted"/>
<dbReference type="RefSeq" id="WP_283741014.1">
    <property type="nucleotide sequence ID" value="NZ_JASJEV010000007.1"/>
</dbReference>
<gene>
    <name evidence="4" type="ORF">QNA08_12310</name>
</gene>
<evidence type="ECO:0000259" key="1">
    <source>
        <dbReference type="Pfam" id="PF13547"/>
    </source>
</evidence>
<evidence type="ECO:0000259" key="2">
    <source>
        <dbReference type="Pfam" id="PF13550"/>
    </source>
</evidence>
<dbReference type="SUPFAM" id="SSF51445">
    <property type="entry name" value="(Trans)glycosidases"/>
    <property type="match status" value="1"/>
</dbReference>
<evidence type="ECO:0000313" key="5">
    <source>
        <dbReference type="Proteomes" id="UP001321492"/>
    </source>
</evidence>
<reference evidence="4 5" key="1">
    <citation type="submission" date="2023-05" db="EMBL/GenBank/DDBJ databases">
        <title>Chelatococcus sp. nov., a moderately thermophilic bacterium isolated from hot spring microbial mat.</title>
        <authorList>
            <person name="Hu C.-J."/>
            <person name="Li W.-J."/>
        </authorList>
    </citation>
    <scope>NUCLEOTIDE SEQUENCE [LARGE SCALE GENOMIC DNA]</scope>
    <source>
        <strain evidence="4 5">SYSU G07232</strain>
    </source>
</reference>
<dbReference type="Gene3D" id="3.20.20.80">
    <property type="entry name" value="Glycosidases"/>
    <property type="match status" value="1"/>
</dbReference>
<keyword evidence="4" id="KW-0378">Hydrolase</keyword>
<dbReference type="InterPro" id="IPR032876">
    <property type="entry name" value="J_dom"/>
</dbReference>
<dbReference type="Pfam" id="PF13550">
    <property type="entry name" value="Phage-tail_3"/>
    <property type="match status" value="1"/>
</dbReference>
<dbReference type="Pfam" id="PF23666">
    <property type="entry name" value="Rcc01698_C"/>
    <property type="match status" value="1"/>
</dbReference>
<feature type="domain" description="Rcc01698-like C-terminal" evidence="3">
    <location>
        <begin position="1051"/>
        <end position="1149"/>
    </location>
</feature>
<dbReference type="CDD" id="cd19607">
    <property type="entry name" value="GTA_TIM-barrel-like"/>
    <property type="match status" value="1"/>
</dbReference>
<organism evidence="4 5">
    <name type="scientific">Chelatococcus albus</name>
    <dbReference type="NCBI Taxonomy" id="3047466"/>
    <lineage>
        <taxon>Bacteria</taxon>
        <taxon>Pseudomonadati</taxon>
        <taxon>Pseudomonadota</taxon>
        <taxon>Alphaproteobacteria</taxon>
        <taxon>Hyphomicrobiales</taxon>
        <taxon>Chelatococcaceae</taxon>
        <taxon>Chelatococcus</taxon>
    </lineage>
</organism>
<dbReference type="InterPro" id="IPR017853">
    <property type="entry name" value="GH"/>
</dbReference>
<sequence>MATLVLQVAGAAVGGLVGGPVGAVVGRALGAMAGAAVDGALFADGSTRYVEGPRLKTMEGLTSTEGAPIPRVYGRARIGGALIWATRFEEVATTTVTRAPRAGGKGAPRGPRTVTTTYAYYANIAVGLCEGPVAFLRRVWADGREIDLAHLAMRLHRGGEDQEPDPLIVAKEGAENAPAYRGLAYVVLERLPLEPFGNRIPQLSFEVVRPVPGLGSMLRAVNLIPGASEFAYDTLAVSRALDPGVTRPENRHQLQRASDVMASLDALQGLCPNLRRVSLVVSWFGDDLRAGRCRIAPRVETDAKATLEAQWSVAGLTRATAQVVSRVDGRPAYGGTPSDASILRLLRELRARGLEVVLYPFVMMDVPADNVRPDPWTGAARQPAYPWRGRITCDPAPGRPGSPDATPAAAAEVSAFFGRAAPGEFAVEGESVVYRGPEEWSLRRQALHYAHLARAAGGVEGFVLGSELVGLTRVRSAPGVYPAVEELVRLAADLRAVLGAGTRLTYAADWTEYGAHVRDGGAEVRFPLDPLWASPAIDAVGIDFYPPLADWRDGTGHHDRAAARSACDPAYLRSQVAGGEGFDWFYADAAARAAQARKPITDGAYGKPWVFRVKDLAGWWGNAHVERVAGVETAATAWAPRAKPIWLTEVGLPAVDKGANAPNVFPDAKSAEGGLPPFSDGRRDDLVQTRGLEAVLTHFDPAQPGHRAGANPISPVYGGPMVDPGRIFAWAWDARPFPAFPDLSVVWADGANWETGHWLTGRLEGVALDRLAAAILADHGLPPAAEIALDGFVDGYVVDRPMSAREALEPLARAFGFDAVAGAAGLRLVGRNGRAVATLTADELVPGREDAAFSLRRMQETELPREIRLGFVDGERDYRRAAVASRRLACGSRREIGGEVAAVLRPAEAQRLADIWLQDLWTGRETAEFGLSPRRVDLEVGDVVALPTGSAPRLFRITRIADAAERRVTARAVEPAVYDLPAPRLTRAPKPPPLLPGRPHALVLDLPLALGSPAPLQHLAVFADPWPGRLAVWRSGDGAAYDLHAVAELPAILGETLSPLGPGPLWRWDEGATVTVRLRGGALTSVDDGRALAGANTLALRGPDGTWEILTAARAELVGEGTFRLARLLRGLGGSEAAAARRLAPGAPAVVLDRALVPLATRLDEVGRTFCYRVGPAERDHADPSFLAFEATPGAAALAPLPPVHVTARRGPAGIDIAFVRRSRTGGDAWEPVEIPLGESIERYEADILSGGTVLRRLAADAPLLRYAAADELADFGMPQARLTLGLAQVSATVGRGAVRIVTVAVRAP</sequence>